<dbReference type="FunFam" id="1.25.40.420:FF:000001">
    <property type="entry name" value="Kelch-like family member 12"/>
    <property type="match status" value="1"/>
</dbReference>
<evidence type="ECO:0000259" key="9">
    <source>
        <dbReference type="PROSITE" id="PS50097"/>
    </source>
</evidence>
<sequence length="628" mass="70802">MATEDFQPLNAAMKELGEPNLSHSQDNICHAQMNFEDTSHIFTVFSAMNEMRKIGQLCDITLEVSGLKIQAHKIVLAANSSYFNAMFNNEMLEKNLPSITMSEIDFNALKLLIDYIYTGRLTITESNVLNLLPASSLLQLIVVREVCCQFLQNQLHPSNCLGIQKFADAHCCHELQDFSLKYALQNFYEVSLTEEFHSLSYEGLTRLISDDHLNVIDEETVYEATIRWIKFDLKSREQYFPLLLGHIRLPLIERIFLINKILDEPLIKQNSQAKDLVIEAMKYHLSFEDRKENHPRTAHRKPNGLNDFIFVVGGGSLFTTHNECEIFDPRDDIWIELASTNQRRSRAGVTAWNRHIFAVGGYNGSKTLSSAESFNPLTNQWSDIKAMGSKRSCHGIAELYNAIYAVGGYDGVNCLSSAERYDPLIGAWFSVQSLEIKRRYTRVLSLNGSLYVVGGFDGANHLSSVERYDPREGKWIAVAPMLCRRSSFGAAILDNKIYAIGGNDGTLCMANSERYDPVKNAWENIASLQNRRSTHELVAMNGQLYALGGNDGSNSLNSVESYLPTTNRWINGSSMNLRRSGLGSVVLECNDLRQHLNSSTSPWFDDKSEHSSSTYKSIETNNNKSISE</sequence>
<dbReference type="EnsemblMetazoa" id="SSS_4851s_mrna">
    <property type="protein sequence ID" value="KAF7491735.1"/>
    <property type="gene ID" value="SSS_4851"/>
</dbReference>
<evidence type="ECO:0000256" key="2">
    <source>
        <dbReference type="ARBA" id="ARBA00013699"/>
    </source>
</evidence>
<feature type="region of interest" description="Disordered" evidence="8">
    <location>
        <begin position="598"/>
        <end position="628"/>
    </location>
</feature>
<evidence type="ECO:0000313" key="12">
    <source>
        <dbReference type="Proteomes" id="UP000070412"/>
    </source>
</evidence>
<name>A0A834R8I5_SARSC</name>
<dbReference type="SMART" id="SM00612">
    <property type="entry name" value="Kelch"/>
    <property type="match status" value="6"/>
</dbReference>
<keyword evidence="6" id="KW-0009">Actin-binding</keyword>
<protein>
    <recommendedName>
        <fullName evidence="2">Kelch-like protein diablo</fullName>
    </recommendedName>
</protein>
<dbReference type="Gene3D" id="2.120.10.80">
    <property type="entry name" value="Kelch-type beta propeller"/>
    <property type="match status" value="2"/>
</dbReference>
<comment type="function">
    <text evidence="7">Probable substrate-specific adapter of an E3 ubiquitin-protein ligase complex which mediates the ubiquitination and subsequent proteasomal degradation of target proteins. May have a role in synapse differentiation and growth.</text>
</comment>
<keyword evidence="3" id="KW-0880">Kelch repeat</keyword>
<dbReference type="PIRSF" id="PIRSF037037">
    <property type="entry name" value="Kelch-like_protein_gigaxonin"/>
    <property type="match status" value="1"/>
</dbReference>
<evidence type="ECO:0000256" key="3">
    <source>
        <dbReference type="ARBA" id="ARBA00022441"/>
    </source>
</evidence>
<evidence type="ECO:0000256" key="8">
    <source>
        <dbReference type="SAM" id="MobiDB-lite"/>
    </source>
</evidence>
<evidence type="ECO:0000313" key="10">
    <source>
        <dbReference type="EMBL" id="KAF7491735.1"/>
    </source>
</evidence>
<dbReference type="Gene3D" id="1.25.40.420">
    <property type="match status" value="1"/>
</dbReference>
<dbReference type="PANTHER" id="PTHR24412:SF475">
    <property type="entry name" value="KELCH-LIKE PROTEIN 17"/>
    <property type="match status" value="1"/>
</dbReference>
<dbReference type="OrthoDB" id="45365at2759"/>
<accession>A0A834R8I5</accession>
<dbReference type="InterPro" id="IPR011333">
    <property type="entry name" value="SKP1/BTB/POZ_sf"/>
</dbReference>
<evidence type="ECO:0000256" key="6">
    <source>
        <dbReference type="ARBA" id="ARBA00023203"/>
    </source>
</evidence>
<dbReference type="InterPro" id="IPR000210">
    <property type="entry name" value="BTB/POZ_dom"/>
</dbReference>
<dbReference type="EMBL" id="WVUK01000058">
    <property type="protein sequence ID" value="KAF7491735.1"/>
    <property type="molecule type" value="Genomic_DNA"/>
</dbReference>
<gene>
    <name evidence="10" type="ORF">SSS_4851</name>
</gene>
<dbReference type="PROSITE" id="PS50097">
    <property type="entry name" value="BTB"/>
    <property type="match status" value="1"/>
</dbReference>
<dbReference type="PANTHER" id="PTHR24412">
    <property type="entry name" value="KELCH PROTEIN"/>
    <property type="match status" value="1"/>
</dbReference>
<dbReference type="FunFam" id="3.30.710.10:FF:000001">
    <property type="entry name" value="Kelch-like family member 20"/>
    <property type="match status" value="1"/>
</dbReference>
<dbReference type="Pfam" id="PF01344">
    <property type="entry name" value="Kelch_1"/>
    <property type="match status" value="5"/>
</dbReference>
<dbReference type="SUPFAM" id="SSF117281">
    <property type="entry name" value="Kelch motif"/>
    <property type="match status" value="2"/>
</dbReference>
<evidence type="ECO:0000313" key="11">
    <source>
        <dbReference type="EnsemblMetazoa" id="KAF7491735.1"/>
    </source>
</evidence>
<feature type="domain" description="BTB" evidence="9">
    <location>
        <begin position="58"/>
        <end position="125"/>
    </location>
</feature>
<dbReference type="GO" id="GO:0003779">
    <property type="term" value="F:actin binding"/>
    <property type="evidence" value="ECO:0007669"/>
    <property type="project" value="UniProtKB-KW"/>
</dbReference>
<organism evidence="10">
    <name type="scientific">Sarcoptes scabiei</name>
    <name type="common">Itch mite</name>
    <name type="synonym">Acarus scabiei</name>
    <dbReference type="NCBI Taxonomy" id="52283"/>
    <lineage>
        <taxon>Eukaryota</taxon>
        <taxon>Metazoa</taxon>
        <taxon>Ecdysozoa</taxon>
        <taxon>Arthropoda</taxon>
        <taxon>Chelicerata</taxon>
        <taxon>Arachnida</taxon>
        <taxon>Acari</taxon>
        <taxon>Acariformes</taxon>
        <taxon>Sarcoptiformes</taxon>
        <taxon>Astigmata</taxon>
        <taxon>Psoroptidia</taxon>
        <taxon>Sarcoptoidea</taxon>
        <taxon>Sarcoptidae</taxon>
        <taxon>Sarcoptinae</taxon>
        <taxon>Sarcoptes</taxon>
    </lineage>
</organism>
<proteinExistence type="predicted"/>
<dbReference type="Gene3D" id="3.30.710.10">
    <property type="entry name" value="Potassium Channel Kv1.1, Chain A"/>
    <property type="match status" value="1"/>
</dbReference>
<dbReference type="SMART" id="SM00875">
    <property type="entry name" value="BACK"/>
    <property type="match status" value="1"/>
</dbReference>
<evidence type="ECO:0000256" key="7">
    <source>
        <dbReference type="ARBA" id="ARBA00043912"/>
    </source>
</evidence>
<reference evidence="12" key="1">
    <citation type="journal article" date="2020" name="PLoS Negl. Trop. Dis.">
        <title>High-quality nuclear genome for Sarcoptes scabiei-A critical resource for a neglected parasite.</title>
        <authorList>
            <person name="Korhonen P.K."/>
            <person name="Gasser R.B."/>
            <person name="Ma G."/>
            <person name="Wang T."/>
            <person name="Stroehlein A.J."/>
            <person name="Young N.D."/>
            <person name="Ang C.S."/>
            <person name="Fernando D.D."/>
            <person name="Lu H.C."/>
            <person name="Taylor S."/>
            <person name="Reynolds S.L."/>
            <person name="Mofiz E."/>
            <person name="Najaraj S.H."/>
            <person name="Gowda H."/>
            <person name="Madugundu A."/>
            <person name="Renuse S."/>
            <person name="Holt D."/>
            <person name="Pandey A."/>
            <person name="Papenfuss A.T."/>
            <person name="Fischer K."/>
        </authorList>
    </citation>
    <scope>NUCLEOTIDE SEQUENCE [LARGE SCALE GENOMIC DNA]</scope>
</reference>
<dbReference type="SMART" id="SM00225">
    <property type="entry name" value="BTB"/>
    <property type="match status" value="1"/>
</dbReference>
<dbReference type="InterPro" id="IPR015915">
    <property type="entry name" value="Kelch-typ_b-propeller"/>
</dbReference>
<evidence type="ECO:0000256" key="4">
    <source>
        <dbReference type="ARBA" id="ARBA00022737"/>
    </source>
</evidence>
<dbReference type="InterPro" id="IPR006652">
    <property type="entry name" value="Kelch_1"/>
</dbReference>
<feature type="compositionally biased region" description="Polar residues" evidence="8">
    <location>
        <begin position="611"/>
        <end position="628"/>
    </location>
</feature>
<comment type="pathway">
    <text evidence="1">Protein modification; protein ubiquitination.</text>
</comment>
<evidence type="ECO:0000256" key="5">
    <source>
        <dbReference type="ARBA" id="ARBA00022786"/>
    </source>
</evidence>
<keyword evidence="4" id="KW-0677">Repeat</keyword>
<keyword evidence="12" id="KW-1185">Reference proteome</keyword>
<dbReference type="Pfam" id="PF00651">
    <property type="entry name" value="BTB"/>
    <property type="match status" value="1"/>
</dbReference>
<dbReference type="InterPro" id="IPR017096">
    <property type="entry name" value="BTB-kelch_protein"/>
</dbReference>
<reference evidence="11" key="3">
    <citation type="submission" date="2022-06" db="UniProtKB">
        <authorList>
            <consortium name="EnsemblMetazoa"/>
        </authorList>
    </citation>
    <scope>IDENTIFICATION</scope>
</reference>
<dbReference type="InterPro" id="IPR011705">
    <property type="entry name" value="BACK"/>
</dbReference>
<dbReference type="Pfam" id="PF07707">
    <property type="entry name" value="BACK"/>
    <property type="match status" value="1"/>
</dbReference>
<dbReference type="UniPathway" id="UPA00143"/>
<reference evidence="10" key="2">
    <citation type="submission" date="2020-01" db="EMBL/GenBank/DDBJ databases">
        <authorList>
            <person name="Korhonen P.K.K."/>
            <person name="Guangxu M.G."/>
            <person name="Wang T.W."/>
            <person name="Stroehlein A.J.S."/>
            <person name="Young N.D."/>
            <person name="Ang C.-S.A."/>
            <person name="Fernando D.W.F."/>
            <person name="Lu H.L."/>
            <person name="Taylor S.T."/>
            <person name="Ehtesham M.E.M."/>
            <person name="Najaraj S.H.N."/>
            <person name="Harsha G.H.G."/>
            <person name="Madugundu A.M."/>
            <person name="Renuse S.R."/>
            <person name="Holt D.H."/>
            <person name="Pandey A.P."/>
            <person name="Papenfuss A.P."/>
            <person name="Gasser R.B.G."/>
            <person name="Fischer K.F."/>
        </authorList>
    </citation>
    <scope>NUCLEOTIDE SEQUENCE</scope>
    <source>
        <strain evidence="10">SSS_KF_BRIS2020</strain>
    </source>
</reference>
<evidence type="ECO:0000256" key="1">
    <source>
        <dbReference type="ARBA" id="ARBA00004906"/>
    </source>
</evidence>
<keyword evidence="5" id="KW-0833">Ubl conjugation pathway</keyword>
<dbReference type="Proteomes" id="UP000070412">
    <property type="component" value="Unassembled WGS sequence"/>
</dbReference>
<dbReference type="AlphaFoldDB" id="A0A834R8I5"/>
<dbReference type="SUPFAM" id="SSF54695">
    <property type="entry name" value="POZ domain"/>
    <property type="match status" value="1"/>
</dbReference>
<dbReference type="GO" id="GO:0016567">
    <property type="term" value="P:protein ubiquitination"/>
    <property type="evidence" value="ECO:0007669"/>
    <property type="project" value="UniProtKB-UniPathway"/>
</dbReference>